<evidence type="ECO:0000313" key="1">
    <source>
        <dbReference type="EMBL" id="KIZ01581.1"/>
    </source>
</evidence>
<reference evidence="1 2" key="1">
    <citation type="journal article" date="2013" name="BMC Genomics">
        <title>Reconstruction of the lipid metabolism for the microalga Monoraphidium neglectum from its genome sequence reveals characteristics suitable for biofuel production.</title>
        <authorList>
            <person name="Bogen C."/>
            <person name="Al-Dilaimi A."/>
            <person name="Albersmeier A."/>
            <person name="Wichmann J."/>
            <person name="Grundmann M."/>
            <person name="Rupp O."/>
            <person name="Lauersen K.J."/>
            <person name="Blifernez-Klassen O."/>
            <person name="Kalinowski J."/>
            <person name="Goesmann A."/>
            <person name="Mussgnug J.H."/>
            <person name="Kruse O."/>
        </authorList>
    </citation>
    <scope>NUCLEOTIDE SEQUENCE [LARGE SCALE GENOMIC DNA]</scope>
    <source>
        <strain evidence="1 2">SAG 48.87</strain>
    </source>
</reference>
<dbReference type="KEGG" id="mng:MNEG_6383"/>
<dbReference type="Proteomes" id="UP000054498">
    <property type="component" value="Unassembled WGS sequence"/>
</dbReference>
<name>A0A0D2N6S0_9CHLO</name>
<protein>
    <submittedName>
        <fullName evidence="1">Uncharacterized protein</fullName>
    </submittedName>
</protein>
<dbReference type="EMBL" id="KK101249">
    <property type="protein sequence ID" value="KIZ01581.1"/>
    <property type="molecule type" value="Genomic_DNA"/>
</dbReference>
<dbReference type="RefSeq" id="XP_013900600.1">
    <property type="nucleotide sequence ID" value="XM_014045146.1"/>
</dbReference>
<organism evidence="1 2">
    <name type="scientific">Monoraphidium neglectum</name>
    <dbReference type="NCBI Taxonomy" id="145388"/>
    <lineage>
        <taxon>Eukaryota</taxon>
        <taxon>Viridiplantae</taxon>
        <taxon>Chlorophyta</taxon>
        <taxon>core chlorophytes</taxon>
        <taxon>Chlorophyceae</taxon>
        <taxon>CS clade</taxon>
        <taxon>Sphaeropleales</taxon>
        <taxon>Selenastraceae</taxon>
        <taxon>Monoraphidium</taxon>
    </lineage>
</organism>
<proteinExistence type="predicted"/>
<sequence length="239" mass="26950">MQRRRGQLAGARRVWVQGGSWQNQPARVLECSRPSNNNLRTRVNPRNWAGQQLVDDVTMSANITLQADHIHLEHSFEYTGATEHPPRIQELPAVFVVRRLSQLVFYNGDKPWTGGILQARHAKTPGFPNVDEKMDENWAAWVDPSTREGVGVWVPWCNTMTSYRVGDDDNSCECCDCCYFAPTIRFAVTPGMSFTYHAFICVGPVDEMRTTFNNIRGWALANRPEWLTCPIPGAAPAVS</sequence>
<keyword evidence="2" id="KW-1185">Reference proteome</keyword>
<gene>
    <name evidence="1" type="ORF">MNEG_6383</name>
</gene>
<dbReference type="AlphaFoldDB" id="A0A0D2N6S0"/>
<accession>A0A0D2N6S0</accession>
<dbReference type="GeneID" id="25739259"/>
<evidence type="ECO:0000313" key="2">
    <source>
        <dbReference type="Proteomes" id="UP000054498"/>
    </source>
</evidence>
<dbReference type="OrthoDB" id="547056at2759"/>